<gene>
    <name evidence="1" type="ORF">RJ640_007312</name>
</gene>
<reference evidence="1" key="1">
    <citation type="submission" date="2022-12" db="EMBL/GenBank/DDBJ databases">
        <title>Draft genome assemblies for two species of Escallonia (Escalloniales).</title>
        <authorList>
            <person name="Chanderbali A."/>
            <person name="Dervinis C."/>
            <person name="Anghel I."/>
            <person name="Soltis D."/>
            <person name="Soltis P."/>
            <person name="Zapata F."/>
        </authorList>
    </citation>
    <scope>NUCLEOTIDE SEQUENCE</scope>
    <source>
        <strain evidence="1">UCBG92.1500</strain>
        <tissue evidence="1">Leaf</tissue>
    </source>
</reference>
<dbReference type="InterPro" id="IPR032675">
    <property type="entry name" value="LRR_dom_sf"/>
</dbReference>
<dbReference type="Gene3D" id="3.80.10.10">
    <property type="entry name" value="Ribonuclease Inhibitor"/>
    <property type="match status" value="1"/>
</dbReference>
<dbReference type="PANTHER" id="PTHR38926">
    <property type="entry name" value="F-BOX DOMAIN CONTAINING PROTEIN, EXPRESSED"/>
    <property type="match status" value="1"/>
</dbReference>
<dbReference type="AlphaFoldDB" id="A0AA88UUI1"/>
<sequence length="240" mass="27411">MNSANVDVNQALLAKVSGDGKIDRAVGGAEALVADTPENQTNVLCYDMAGERKYRFVMWNKTLFVRLTWNGYWASVRWELAVETVKVHLTLIKAFKKLPLLEELRLTYTYMSEEAIEVADRCCPNLKSFSYNQFGLKQLHIVSDYRAEAIARNMPNLCHLQLIGNALTNYGLQTILDKCPRLESLDLQKCFNVSLEGDLDRRCSEQIKDLRRLDDSTKELWSEAVTNELINRENGANKTR</sequence>
<keyword evidence="2" id="KW-1185">Reference proteome</keyword>
<dbReference type="SUPFAM" id="SSF52047">
    <property type="entry name" value="RNI-like"/>
    <property type="match status" value="1"/>
</dbReference>
<evidence type="ECO:0008006" key="3">
    <source>
        <dbReference type="Google" id="ProtNLM"/>
    </source>
</evidence>
<evidence type="ECO:0000313" key="1">
    <source>
        <dbReference type="EMBL" id="KAK2988892.1"/>
    </source>
</evidence>
<comment type="caution">
    <text evidence="1">The sequence shown here is derived from an EMBL/GenBank/DDBJ whole genome shotgun (WGS) entry which is preliminary data.</text>
</comment>
<proteinExistence type="predicted"/>
<name>A0AA88UUI1_9ASTE</name>
<dbReference type="EMBL" id="JAVXUO010000804">
    <property type="protein sequence ID" value="KAK2988892.1"/>
    <property type="molecule type" value="Genomic_DNA"/>
</dbReference>
<organism evidence="1 2">
    <name type="scientific">Escallonia rubra</name>
    <dbReference type="NCBI Taxonomy" id="112253"/>
    <lineage>
        <taxon>Eukaryota</taxon>
        <taxon>Viridiplantae</taxon>
        <taxon>Streptophyta</taxon>
        <taxon>Embryophyta</taxon>
        <taxon>Tracheophyta</taxon>
        <taxon>Spermatophyta</taxon>
        <taxon>Magnoliopsida</taxon>
        <taxon>eudicotyledons</taxon>
        <taxon>Gunneridae</taxon>
        <taxon>Pentapetalae</taxon>
        <taxon>asterids</taxon>
        <taxon>campanulids</taxon>
        <taxon>Escalloniales</taxon>
        <taxon>Escalloniaceae</taxon>
        <taxon>Escallonia</taxon>
    </lineage>
</organism>
<accession>A0AA88UUI1</accession>
<dbReference type="Proteomes" id="UP001187471">
    <property type="component" value="Unassembled WGS sequence"/>
</dbReference>
<dbReference type="PANTHER" id="PTHR38926:SF2">
    <property type="entry name" value="F-BOX_LRR-REPEAT PROTEIN 21-RELATED"/>
    <property type="match status" value="1"/>
</dbReference>
<evidence type="ECO:0000313" key="2">
    <source>
        <dbReference type="Proteomes" id="UP001187471"/>
    </source>
</evidence>
<protein>
    <recommendedName>
        <fullName evidence="3">F-box/LRR-repeat protein 23</fullName>
    </recommendedName>
</protein>